<sequence>TIREAIESDLDLFLAVEESLRGLRQWICGKCMSICALSRACHHPDGLFRVTLMAGEVESHIV</sequence>
<reference evidence="1 2" key="1">
    <citation type="journal article" date="2018" name="Front. Plant Sci.">
        <title>Red Clover (Trifolium pratense) and Zigzag Clover (T. medium) - A Picture of Genomic Similarities and Differences.</title>
        <authorList>
            <person name="Dluhosova J."/>
            <person name="Istvanek J."/>
            <person name="Nedelnik J."/>
            <person name="Repkova J."/>
        </authorList>
    </citation>
    <scope>NUCLEOTIDE SEQUENCE [LARGE SCALE GENOMIC DNA]</scope>
    <source>
        <strain evidence="2">cv. 10/8</strain>
        <tissue evidence="1">Leaf</tissue>
    </source>
</reference>
<accession>A0A392T846</accession>
<dbReference type="AlphaFoldDB" id="A0A392T846"/>
<evidence type="ECO:0000313" key="1">
    <source>
        <dbReference type="EMBL" id="MCI56972.1"/>
    </source>
</evidence>
<proteinExistence type="predicted"/>
<dbReference type="EMBL" id="LXQA010521470">
    <property type="protein sequence ID" value="MCI56972.1"/>
    <property type="molecule type" value="Genomic_DNA"/>
</dbReference>
<keyword evidence="2" id="KW-1185">Reference proteome</keyword>
<name>A0A392T846_9FABA</name>
<feature type="non-terminal residue" evidence="1">
    <location>
        <position position="62"/>
    </location>
</feature>
<comment type="caution">
    <text evidence="1">The sequence shown here is derived from an EMBL/GenBank/DDBJ whole genome shotgun (WGS) entry which is preliminary data.</text>
</comment>
<feature type="non-terminal residue" evidence="1">
    <location>
        <position position="1"/>
    </location>
</feature>
<dbReference type="Proteomes" id="UP000265520">
    <property type="component" value="Unassembled WGS sequence"/>
</dbReference>
<protein>
    <submittedName>
        <fullName evidence="1">Uncharacterized protein</fullName>
    </submittedName>
</protein>
<organism evidence="1 2">
    <name type="scientific">Trifolium medium</name>
    <dbReference type="NCBI Taxonomy" id="97028"/>
    <lineage>
        <taxon>Eukaryota</taxon>
        <taxon>Viridiplantae</taxon>
        <taxon>Streptophyta</taxon>
        <taxon>Embryophyta</taxon>
        <taxon>Tracheophyta</taxon>
        <taxon>Spermatophyta</taxon>
        <taxon>Magnoliopsida</taxon>
        <taxon>eudicotyledons</taxon>
        <taxon>Gunneridae</taxon>
        <taxon>Pentapetalae</taxon>
        <taxon>rosids</taxon>
        <taxon>fabids</taxon>
        <taxon>Fabales</taxon>
        <taxon>Fabaceae</taxon>
        <taxon>Papilionoideae</taxon>
        <taxon>50 kb inversion clade</taxon>
        <taxon>NPAAA clade</taxon>
        <taxon>Hologalegina</taxon>
        <taxon>IRL clade</taxon>
        <taxon>Trifolieae</taxon>
        <taxon>Trifolium</taxon>
    </lineage>
</organism>
<evidence type="ECO:0000313" key="2">
    <source>
        <dbReference type="Proteomes" id="UP000265520"/>
    </source>
</evidence>